<evidence type="ECO:0000256" key="5">
    <source>
        <dbReference type="PIRSR" id="PIRSR602401-1"/>
    </source>
</evidence>
<keyword evidence="3 6" id="KW-0560">Oxidoreductase</keyword>
<dbReference type="PROSITE" id="PS00086">
    <property type="entry name" value="CYTOCHROME_P450"/>
    <property type="match status" value="1"/>
</dbReference>
<dbReference type="AlphaFoldDB" id="A0A316UA71"/>
<keyword evidence="5 6" id="KW-0349">Heme</keyword>
<evidence type="ECO:0000256" key="6">
    <source>
        <dbReference type="RuleBase" id="RU000461"/>
    </source>
</evidence>
<accession>A0A316UA71</accession>
<dbReference type="GO" id="GO:0005506">
    <property type="term" value="F:iron ion binding"/>
    <property type="evidence" value="ECO:0007669"/>
    <property type="project" value="InterPro"/>
</dbReference>
<gene>
    <name evidence="8" type="ORF">BCV69DRAFT_281965</name>
</gene>
<evidence type="ECO:0000313" key="8">
    <source>
        <dbReference type="EMBL" id="PWN22059.1"/>
    </source>
</evidence>
<keyword evidence="9" id="KW-1185">Reference proteome</keyword>
<dbReference type="SUPFAM" id="SSF48264">
    <property type="entry name" value="Cytochrome P450"/>
    <property type="match status" value="1"/>
</dbReference>
<dbReference type="InterPro" id="IPR017972">
    <property type="entry name" value="Cyt_P450_CS"/>
</dbReference>
<comment type="cofactor">
    <cofactor evidence="5">
        <name>heme</name>
        <dbReference type="ChEBI" id="CHEBI:30413"/>
    </cofactor>
</comment>
<evidence type="ECO:0000256" key="7">
    <source>
        <dbReference type="SAM" id="Phobius"/>
    </source>
</evidence>
<dbReference type="GO" id="GO:0004497">
    <property type="term" value="F:monooxygenase activity"/>
    <property type="evidence" value="ECO:0007669"/>
    <property type="project" value="UniProtKB-KW"/>
</dbReference>
<dbReference type="GO" id="GO:0006629">
    <property type="term" value="P:lipid metabolic process"/>
    <property type="evidence" value="ECO:0007669"/>
    <property type="project" value="UniProtKB-ARBA"/>
</dbReference>
<dbReference type="STRING" id="1684307.A0A316UA71"/>
<keyword evidence="7" id="KW-1133">Transmembrane helix</keyword>
<proteinExistence type="inferred from homology"/>
<keyword evidence="6" id="KW-0503">Monooxygenase</keyword>
<dbReference type="InterPro" id="IPR002401">
    <property type="entry name" value="Cyt_P450_E_grp-I"/>
</dbReference>
<dbReference type="GO" id="GO:0020037">
    <property type="term" value="F:heme binding"/>
    <property type="evidence" value="ECO:0007669"/>
    <property type="project" value="InterPro"/>
</dbReference>
<protein>
    <submittedName>
        <fullName evidence="8">Cytochrome P450</fullName>
    </submittedName>
</protein>
<evidence type="ECO:0000256" key="3">
    <source>
        <dbReference type="ARBA" id="ARBA00023002"/>
    </source>
</evidence>
<keyword evidence="7" id="KW-0472">Membrane</keyword>
<dbReference type="PANTHER" id="PTHR24296">
    <property type="entry name" value="CYTOCHROME P450"/>
    <property type="match status" value="1"/>
</dbReference>
<evidence type="ECO:0000313" key="9">
    <source>
        <dbReference type="Proteomes" id="UP000245942"/>
    </source>
</evidence>
<dbReference type="Pfam" id="PF00067">
    <property type="entry name" value="p450"/>
    <property type="match status" value="1"/>
</dbReference>
<dbReference type="Gene3D" id="1.10.630.10">
    <property type="entry name" value="Cytochrome P450"/>
    <property type="match status" value="1"/>
</dbReference>
<dbReference type="PRINTS" id="PR00463">
    <property type="entry name" value="EP450I"/>
</dbReference>
<keyword evidence="4 5" id="KW-0408">Iron</keyword>
<dbReference type="Proteomes" id="UP000245942">
    <property type="component" value="Unassembled WGS sequence"/>
</dbReference>
<evidence type="ECO:0000256" key="2">
    <source>
        <dbReference type="ARBA" id="ARBA00022723"/>
    </source>
</evidence>
<evidence type="ECO:0000256" key="1">
    <source>
        <dbReference type="ARBA" id="ARBA00010617"/>
    </source>
</evidence>
<evidence type="ECO:0000256" key="4">
    <source>
        <dbReference type="ARBA" id="ARBA00023004"/>
    </source>
</evidence>
<name>A0A316UA71_9BASI</name>
<comment type="similarity">
    <text evidence="1 6">Belongs to the cytochrome P450 family.</text>
</comment>
<dbReference type="InterPro" id="IPR001128">
    <property type="entry name" value="Cyt_P450"/>
</dbReference>
<dbReference type="GO" id="GO:0016705">
    <property type="term" value="F:oxidoreductase activity, acting on paired donors, with incorporation or reduction of molecular oxygen"/>
    <property type="evidence" value="ECO:0007669"/>
    <property type="project" value="InterPro"/>
</dbReference>
<dbReference type="PRINTS" id="PR00385">
    <property type="entry name" value="P450"/>
</dbReference>
<dbReference type="GeneID" id="37013911"/>
<keyword evidence="7" id="KW-0812">Transmembrane</keyword>
<reference evidence="8 9" key="1">
    <citation type="journal article" date="2018" name="Mol. Biol. Evol.">
        <title>Broad Genomic Sampling Reveals a Smut Pathogenic Ancestry of the Fungal Clade Ustilaginomycotina.</title>
        <authorList>
            <person name="Kijpornyongpan T."/>
            <person name="Mondo S.J."/>
            <person name="Barry K."/>
            <person name="Sandor L."/>
            <person name="Lee J."/>
            <person name="Lipzen A."/>
            <person name="Pangilinan J."/>
            <person name="LaButti K."/>
            <person name="Hainaut M."/>
            <person name="Henrissat B."/>
            <person name="Grigoriev I.V."/>
            <person name="Spatafora J.W."/>
            <person name="Aime M.C."/>
        </authorList>
    </citation>
    <scope>NUCLEOTIDE SEQUENCE [LARGE SCALE GENOMIC DNA]</scope>
    <source>
        <strain evidence="8 9">MCA 4718</strain>
    </source>
</reference>
<dbReference type="RefSeq" id="XP_025349219.1">
    <property type="nucleotide sequence ID" value="XM_025492177.1"/>
</dbReference>
<dbReference type="EMBL" id="KZ819324">
    <property type="protein sequence ID" value="PWN22059.1"/>
    <property type="molecule type" value="Genomic_DNA"/>
</dbReference>
<feature type="transmembrane region" description="Helical" evidence="7">
    <location>
        <begin position="23"/>
        <end position="44"/>
    </location>
</feature>
<dbReference type="InterPro" id="IPR036396">
    <property type="entry name" value="Cyt_P450_sf"/>
</dbReference>
<feature type="binding site" description="axial binding residue" evidence="5">
    <location>
        <position position="504"/>
    </location>
    <ligand>
        <name>heme</name>
        <dbReference type="ChEBI" id="CHEBI:30413"/>
    </ligand>
    <ligandPart>
        <name>Fe</name>
        <dbReference type="ChEBI" id="CHEBI:18248"/>
    </ligandPart>
</feature>
<organism evidence="8 9">
    <name type="scientific">Pseudomicrostroma glucosiphilum</name>
    <dbReference type="NCBI Taxonomy" id="1684307"/>
    <lineage>
        <taxon>Eukaryota</taxon>
        <taxon>Fungi</taxon>
        <taxon>Dikarya</taxon>
        <taxon>Basidiomycota</taxon>
        <taxon>Ustilaginomycotina</taxon>
        <taxon>Exobasidiomycetes</taxon>
        <taxon>Microstromatales</taxon>
        <taxon>Microstromatales incertae sedis</taxon>
        <taxon>Pseudomicrostroma</taxon>
    </lineage>
</organism>
<sequence length="562" mass="63231">MPSLASSSLIDWLSPGGSSSSSVSPLLVLTLAILVGLAILAILYPDRPIGVAPHAPGINHWKGYPLVGSLDWILSVSHGGNRLLDEIFLMQKTEGMGAGGQPMSVTFPALGGRVTVINNPRYLEWVQKTNFDNYPKGPDFHRCMSDVLGPHGIFVADGAPWFQQRKLASHIFSRSFFSSHVQDTMKAEVVKLDKLLLDASDGKCKGEKIQFPDLMFRFTLSTFAFLAFNAEVDVLPDNVDGLQKVNEFGRDFDFAQTVLDHRFVSVLPKWTEWFTKEGHQMRKTINGLHNYCYRIIDSRLERKKAGGEMSGTKAGKDLLELFIDQGISREELLPVLLNFIVAGRDTTAQSLAWFFYEMWKHPEHIAKIRQTLVPVLGAPNEQRPMDFEDYKELPYLHACFYEAIRLWPAVPKNAKRVLKDDIIQPSASKDASGDSLNLPPVPVRKGESVLWSDWAMARMPEIWGEDCEDFKPERFLETDGGGKMKVVEVSQWKFHAFNGGPRLCLGKLLATYEGMAVIAAILGRYDVVFDSEDLQRNPPTYQDSLTLPCSPYWVQFEKRQDI</sequence>
<keyword evidence="2 5" id="KW-0479">Metal-binding</keyword>
<dbReference type="OrthoDB" id="1470350at2759"/>